<dbReference type="PANTHER" id="PTHR14241">
    <property type="entry name" value="INTERFERON-INDUCED PROTEIN 44"/>
    <property type="match status" value="1"/>
</dbReference>
<dbReference type="EMBL" id="CAUOFW020001081">
    <property type="protein sequence ID" value="CAK9140905.1"/>
    <property type="molecule type" value="Genomic_DNA"/>
</dbReference>
<reference evidence="2 3" key="1">
    <citation type="submission" date="2024-02" db="EMBL/GenBank/DDBJ databases">
        <authorList>
            <person name="Vignale AGUSTIN F."/>
            <person name="Sosa J E."/>
            <person name="Modenutti C."/>
        </authorList>
    </citation>
    <scope>NUCLEOTIDE SEQUENCE [LARGE SCALE GENOMIC DNA]</scope>
</reference>
<keyword evidence="3" id="KW-1185">Reference proteome</keyword>
<evidence type="ECO:0000256" key="1">
    <source>
        <dbReference type="SAM" id="Phobius"/>
    </source>
</evidence>
<keyword evidence="1" id="KW-1133">Transmembrane helix</keyword>
<sequence length="428" mass="48249">MGGDRVDSVIFSADEESSSIEQDFSDQSLGLPSFLRDDLSTKVDDMVTGENGLVGGRISACDLEIQANRKRMDNVYGEVLRSYDELRTRSDTLEEAKSKILSYTPGGWIEEVGGMSLSDYDVPKTTSLLLVGPKGSGKSSLVNKISSVFEDDKFASERAQISYNSSVGDGTYFLQEYMIPRRSTSFCLHDTRGLLGDSSENVKMLKRWMTKGVRHGELVLRECDHSSFKTRLKYKARQNGYRVSEIRMVNFVIFVVNGLSILKAIESDDETGPRYTQMIATMFNSPFLSFKDDKPVIVVTHGDLLSLSDRARVRVHLAEQLGIPPKTQIFDIPESCDPATELAIVDMLRYCLEHADRNLPVKGRFMGKVDAASLHAYLFRFIILVIAIISAYIHLVHFQHTRKDRLPQSNSHTDWNAIRHMWLGSEYD</sequence>
<protein>
    <submittedName>
        <fullName evidence="2">Uncharacterized protein</fullName>
    </submittedName>
</protein>
<keyword evidence="1" id="KW-0812">Transmembrane</keyword>
<dbReference type="SUPFAM" id="SSF52540">
    <property type="entry name" value="P-loop containing nucleoside triphosphate hydrolases"/>
    <property type="match status" value="1"/>
</dbReference>
<accession>A0ABC8R864</accession>
<name>A0ABC8R864_9AQUA</name>
<dbReference type="Gene3D" id="3.40.50.300">
    <property type="entry name" value="P-loop containing nucleotide triphosphate hydrolases"/>
    <property type="match status" value="1"/>
</dbReference>
<dbReference type="PANTHER" id="PTHR14241:SF32">
    <property type="entry name" value="VWFA DOMAIN-CONTAINING PROTEIN-RELATED"/>
    <property type="match status" value="1"/>
</dbReference>
<dbReference type="AlphaFoldDB" id="A0ABC8R864"/>
<organism evidence="2 3">
    <name type="scientific">Ilex paraguariensis</name>
    <name type="common">yerba mate</name>
    <dbReference type="NCBI Taxonomy" id="185542"/>
    <lineage>
        <taxon>Eukaryota</taxon>
        <taxon>Viridiplantae</taxon>
        <taxon>Streptophyta</taxon>
        <taxon>Embryophyta</taxon>
        <taxon>Tracheophyta</taxon>
        <taxon>Spermatophyta</taxon>
        <taxon>Magnoliopsida</taxon>
        <taxon>eudicotyledons</taxon>
        <taxon>Gunneridae</taxon>
        <taxon>Pentapetalae</taxon>
        <taxon>asterids</taxon>
        <taxon>campanulids</taxon>
        <taxon>Aquifoliales</taxon>
        <taxon>Aquifoliaceae</taxon>
        <taxon>Ilex</taxon>
    </lineage>
</organism>
<evidence type="ECO:0000313" key="3">
    <source>
        <dbReference type="Proteomes" id="UP001642360"/>
    </source>
</evidence>
<dbReference type="Proteomes" id="UP001642360">
    <property type="component" value="Unassembled WGS sequence"/>
</dbReference>
<evidence type="ECO:0000313" key="2">
    <source>
        <dbReference type="EMBL" id="CAK9140905.1"/>
    </source>
</evidence>
<gene>
    <name evidence="2" type="ORF">ILEXP_LOCUS8412</name>
</gene>
<comment type="caution">
    <text evidence="2">The sequence shown here is derived from an EMBL/GenBank/DDBJ whole genome shotgun (WGS) entry which is preliminary data.</text>
</comment>
<dbReference type="InterPro" id="IPR027417">
    <property type="entry name" value="P-loop_NTPase"/>
</dbReference>
<proteinExistence type="predicted"/>
<feature type="transmembrane region" description="Helical" evidence="1">
    <location>
        <begin position="374"/>
        <end position="395"/>
    </location>
</feature>
<keyword evidence="1" id="KW-0472">Membrane</keyword>